<sequence length="289" mass="33893">MKDKINITAKLSNEGDTALHIAAAARRTDFVKKLLQYMNKEDLSIKNNAGNTAFFVAVSSGEVDIVKALKEKNEDLVKNREKDMMEKNEDLINNEVKRRVINSVLGKKNVPKSFRDRLNDREQQRRNKMHWTDRTKKAKWKVNFRGEEIPDSAFELVECLWKEVMHLDDSQILKIIIKPWSLIFEATKQGNLRFIDIIFHEYPDLMFEVDKNNYTIFHYTVMYRHYNIFKIIYTIGPLKNLVVKKTDKKGNNILHLAAKLPEQDTPGAESTATHFKMSTEMRWFKVNIN</sequence>
<reference evidence="2" key="1">
    <citation type="journal article" date="2023" name="G3 (Bethesda)">
        <title>Genome assembly and association tests identify interacting loci associated with vigor, precocity, and sex in interspecific pistachio rootstocks.</title>
        <authorList>
            <person name="Palmer W."/>
            <person name="Jacygrad E."/>
            <person name="Sagayaradj S."/>
            <person name="Cavanaugh K."/>
            <person name="Han R."/>
            <person name="Bertier L."/>
            <person name="Beede B."/>
            <person name="Kafkas S."/>
            <person name="Golino D."/>
            <person name="Preece J."/>
            <person name="Michelmore R."/>
        </authorList>
    </citation>
    <scope>NUCLEOTIDE SEQUENCE [LARGE SCALE GENOMIC DNA]</scope>
</reference>
<organism evidence="1 2">
    <name type="scientific">Pistacia integerrima</name>
    <dbReference type="NCBI Taxonomy" id="434235"/>
    <lineage>
        <taxon>Eukaryota</taxon>
        <taxon>Viridiplantae</taxon>
        <taxon>Streptophyta</taxon>
        <taxon>Embryophyta</taxon>
        <taxon>Tracheophyta</taxon>
        <taxon>Spermatophyta</taxon>
        <taxon>Magnoliopsida</taxon>
        <taxon>eudicotyledons</taxon>
        <taxon>Gunneridae</taxon>
        <taxon>Pentapetalae</taxon>
        <taxon>rosids</taxon>
        <taxon>malvids</taxon>
        <taxon>Sapindales</taxon>
        <taxon>Anacardiaceae</taxon>
        <taxon>Pistacia</taxon>
    </lineage>
</organism>
<evidence type="ECO:0000313" key="1">
    <source>
        <dbReference type="EMBL" id="KAJ0016594.1"/>
    </source>
</evidence>
<accession>A0ACC0XDZ8</accession>
<protein>
    <submittedName>
        <fullName evidence="1">Uncharacterized protein</fullName>
    </submittedName>
</protein>
<proteinExistence type="predicted"/>
<keyword evidence="2" id="KW-1185">Reference proteome</keyword>
<evidence type="ECO:0000313" key="2">
    <source>
        <dbReference type="Proteomes" id="UP001163603"/>
    </source>
</evidence>
<name>A0ACC0XDZ8_9ROSI</name>
<dbReference type="EMBL" id="CM047747">
    <property type="protein sequence ID" value="KAJ0016594.1"/>
    <property type="molecule type" value="Genomic_DNA"/>
</dbReference>
<comment type="caution">
    <text evidence="1">The sequence shown here is derived from an EMBL/GenBank/DDBJ whole genome shotgun (WGS) entry which is preliminary data.</text>
</comment>
<dbReference type="Proteomes" id="UP001163603">
    <property type="component" value="Chromosome 12"/>
</dbReference>
<gene>
    <name evidence="1" type="ORF">Pint_12295</name>
</gene>